<accession>A0A5B8XLL2</accession>
<dbReference type="CDD" id="cd07989">
    <property type="entry name" value="LPLAT_AGPAT-like"/>
    <property type="match status" value="1"/>
</dbReference>
<dbReference type="Gene3D" id="1.10.1200.10">
    <property type="entry name" value="ACP-like"/>
    <property type="match status" value="1"/>
</dbReference>
<dbReference type="SMART" id="SM00563">
    <property type="entry name" value="PlsC"/>
    <property type="match status" value="1"/>
</dbReference>
<organism evidence="6 7">
    <name type="scientific">Microvenator marinus</name>
    <dbReference type="NCBI Taxonomy" id="2600177"/>
    <lineage>
        <taxon>Bacteria</taxon>
        <taxon>Deltaproteobacteria</taxon>
        <taxon>Bradymonadales</taxon>
        <taxon>Microvenatoraceae</taxon>
        <taxon>Microvenator</taxon>
    </lineage>
</organism>
<reference evidence="6 7" key="1">
    <citation type="submission" date="2019-08" db="EMBL/GenBank/DDBJ databases">
        <authorList>
            <person name="Liang Q."/>
        </authorList>
    </citation>
    <scope>NUCLEOTIDE SEQUENCE [LARGE SCALE GENOMIC DNA]</scope>
    <source>
        <strain evidence="6 7">V1718</strain>
    </source>
</reference>
<dbReference type="Proteomes" id="UP000321595">
    <property type="component" value="Chromosome"/>
</dbReference>
<dbReference type="InterPro" id="IPR042099">
    <property type="entry name" value="ANL_N_sf"/>
</dbReference>
<comment type="catalytic activity">
    <reaction evidence="3">
        <text>a long-chain fatty acid + ATP + CoA = a long-chain fatty acyl-CoA + AMP + diphosphate</text>
        <dbReference type="Rhea" id="RHEA:15421"/>
        <dbReference type="ChEBI" id="CHEBI:30616"/>
        <dbReference type="ChEBI" id="CHEBI:33019"/>
        <dbReference type="ChEBI" id="CHEBI:57287"/>
        <dbReference type="ChEBI" id="CHEBI:57560"/>
        <dbReference type="ChEBI" id="CHEBI:83139"/>
        <dbReference type="ChEBI" id="CHEBI:456215"/>
        <dbReference type="EC" id="6.2.1.3"/>
    </reaction>
    <physiologicalReaction direction="left-to-right" evidence="3">
        <dbReference type="Rhea" id="RHEA:15422"/>
    </physiologicalReaction>
</comment>
<keyword evidence="7" id="KW-1185">Reference proteome</keyword>
<keyword evidence="1" id="KW-0596">Phosphopantetheine</keyword>
<evidence type="ECO:0000259" key="5">
    <source>
        <dbReference type="PROSITE" id="PS50075"/>
    </source>
</evidence>
<feature type="region of interest" description="Disordered" evidence="4">
    <location>
        <begin position="1"/>
        <end position="24"/>
    </location>
</feature>
<dbReference type="Pfam" id="PF00501">
    <property type="entry name" value="AMP-binding"/>
    <property type="match status" value="1"/>
</dbReference>
<dbReference type="PANTHER" id="PTHR43272:SF52">
    <property type="entry name" value="AMP-DEPENDENT SYNTHETASE_LIGASE DOMAIN-CONTAINING PROTEIN"/>
    <property type="match status" value="1"/>
</dbReference>
<dbReference type="InterPro" id="IPR020845">
    <property type="entry name" value="AMP-binding_CS"/>
</dbReference>
<evidence type="ECO:0000256" key="1">
    <source>
        <dbReference type="ARBA" id="ARBA00022450"/>
    </source>
</evidence>
<evidence type="ECO:0000313" key="6">
    <source>
        <dbReference type="EMBL" id="QED25858.1"/>
    </source>
</evidence>
<evidence type="ECO:0000313" key="7">
    <source>
        <dbReference type="Proteomes" id="UP000321595"/>
    </source>
</evidence>
<dbReference type="Pfam" id="PF00550">
    <property type="entry name" value="PP-binding"/>
    <property type="match status" value="1"/>
</dbReference>
<protein>
    <submittedName>
        <fullName evidence="6">AMP-binding protein</fullName>
    </submittedName>
</protein>
<evidence type="ECO:0000256" key="2">
    <source>
        <dbReference type="ARBA" id="ARBA00022553"/>
    </source>
</evidence>
<dbReference type="GO" id="GO:0016746">
    <property type="term" value="F:acyltransferase activity"/>
    <property type="evidence" value="ECO:0007669"/>
    <property type="project" value="InterPro"/>
</dbReference>
<keyword evidence="2" id="KW-0597">Phosphoprotein</keyword>
<dbReference type="Gene3D" id="3.30.300.30">
    <property type="match status" value="1"/>
</dbReference>
<dbReference type="SUPFAM" id="SSF47336">
    <property type="entry name" value="ACP-like"/>
    <property type="match status" value="1"/>
</dbReference>
<dbReference type="InterPro" id="IPR036736">
    <property type="entry name" value="ACP-like_sf"/>
</dbReference>
<dbReference type="KEGG" id="bbae:FRD01_00975"/>
<dbReference type="Gene3D" id="3.40.50.720">
    <property type="entry name" value="NAD(P)-binding Rossmann-like Domain"/>
    <property type="match status" value="1"/>
</dbReference>
<evidence type="ECO:0000256" key="4">
    <source>
        <dbReference type="SAM" id="MobiDB-lite"/>
    </source>
</evidence>
<dbReference type="EMBL" id="CP042467">
    <property type="protein sequence ID" value="QED25858.1"/>
    <property type="molecule type" value="Genomic_DNA"/>
</dbReference>
<dbReference type="InterPro" id="IPR002123">
    <property type="entry name" value="Plipid/glycerol_acylTrfase"/>
</dbReference>
<dbReference type="InterPro" id="IPR045851">
    <property type="entry name" value="AMP-bd_C_sf"/>
</dbReference>
<dbReference type="OrthoDB" id="9799237at2"/>
<dbReference type="SUPFAM" id="SSF69593">
    <property type="entry name" value="Glycerol-3-phosphate (1)-acyltransferase"/>
    <property type="match status" value="1"/>
</dbReference>
<dbReference type="GO" id="GO:0016020">
    <property type="term" value="C:membrane"/>
    <property type="evidence" value="ECO:0007669"/>
    <property type="project" value="TreeGrafter"/>
</dbReference>
<dbReference type="PROSITE" id="PS00012">
    <property type="entry name" value="PHOSPHOPANTETHEINE"/>
    <property type="match status" value="1"/>
</dbReference>
<name>A0A5B8XLL2_9DELT</name>
<dbReference type="PROSITE" id="PS50075">
    <property type="entry name" value="CARRIER"/>
    <property type="match status" value="1"/>
</dbReference>
<dbReference type="SUPFAM" id="SSF56801">
    <property type="entry name" value="Acetyl-CoA synthetase-like"/>
    <property type="match status" value="1"/>
</dbReference>
<sequence length="1608" mass="178167">MSNEKNGKKNGKSNGHLNGQINGHAHEPSHEVVRATDDLADVALPSSAYDDQGSSLSVSKSLHGKRILVTGATGFLAKVYISMLLRYHPDIEQLYVLIRESKTKSANDRFLDEVISSPVFDPLREIYGAGFDEFLREKVTPLGGDITQLHMGLAEDEARAISSVLDVFVNSAGLTNFNPNLESALRINTMSSQYILDFIKLGGSHAKLLHVSTAFVAGSTQKPTPEVLPLEDVYPRHNELGVDFDAIREIKDCLAMIEHAKVLSKDQERHTTFVKAAKDRLKKENRLIDEQSVEKEIENERRDWIKRHLSTEGRKRAEHWGWVNIYTYTKSLGERLLVEHADDVEYSIFRPAIIESSMSYPFPGWNEGMNTTAPIMFLIYKGHRFIPAKPDVKLDVIPVDWVTGLMIGMTAALIESRHEAVYHCGTSDRNPMTLPRIVELCALASRQIHSKKVGVPAWKKLVINSMDAITVDEGTFKRQSIPGMHKAAKSFGSAIDKLPTRQMGAFGKALSSVRNEAKKVEKLTATGEKIFELFMPFIHDNKYVFVAQNALKLSEMLHPSERHLYGCPVESLDWRHYWLNVHTPGLEKWVFPNLEEKLKGDPRETYTYKDLVELFDSSTTNYAQNIALQHHRGGEIVERYTYGELKERAERVASFLNSMGISTGSSVLLLGENRPQWGMVYFGILKAGAIAVPVDAESTPNQVINLAKSCRAHAIVLSQEVFDRMAAEIESEISSLGLPTRILTHNQLLTLQLPGPEVKIPDDAPRTTDDPNLASLIFTSGTTGDPKGVMLSHQNFTSLLSSLDGTFRITDRDGFLSVLPLHHTFEFSAGFLMPLSKGASVTYLDELSGEELKSAMNATRVTALIGVPALWQLLHRSIKQRVDAAGPSAKVVFDNMIALNQNLRKRGVNVGPLLFSSVHKAFGNHIKYLISGGASLPEDVLEAFNALGFDIYEGYGLTEAAPVLTVSRPQDGLKPGSVGKSIPHVEIKIHNPDENGVGEVVARGPNVMLGYLDREDDTKSTLQDGWLHTGDLGTLDDKGRLTIVGRRKEVIVTSGGKNVYPDELEDIYGKAPGVLELAIVGLPDGRGSERVACLVRPDVPEGASAEEIAELRKSIREWIRVEGLRGTPHTRIQVLRFWDEVFPRTSTRKVKRREILEILDRLLVAEETSVDKGESDHAWVWLEKAVATLAGKEASAIHHNTHLVDDLGFDSLMFVELVSILEARSIYITAEALSRHETLGALREALENSSQSTQTALVVQPKSTAERVESLPVPAPVSELGKKALHEAQMRSYKGYFDVQVSGKANIPWHSPNVIVIANHSSHLDMGLVKFALGDFGKEIRALAAADYFFSNKIRKTYFQNFTNLIPVERAGTPDVALKGALDALDKGETLLMFPEGTRASDGKLRKFRRGLGFLVATQKVDILPVWIEGTHRALPKGKSLPSLTSRKLKVRIGKPLEASKLVQASNGATGNDLWDFIAESAYQSMVDLRDLGVKKTGGEDILQPLFSELNQKFERDQLDQPVTYYFTLGASDDQKWSIVVNANDCSIYQGKPKNGAADCVVKTSPEIFRKIVQEKYVPSFDEFMNGTIKTNSPDLLARFGAVFKLQG</sequence>
<dbReference type="RefSeq" id="WP_146956795.1">
    <property type="nucleotide sequence ID" value="NZ_CP042467.1"/>
</dbReference>
<dbReference type="Pfam" id="PF07993">
    <property type="entry name" value="NAD_binding_4"/>
    <property type="match status" value="1"/>
</dbReference>
<dbReference type="InterPro" id="IPR036527">
    <property type="entry name" value="SCP2_sterol-bd_dom_sf"/>
</dbReference>
<dbReference type="SUPFAM" id="SSF51735">
    <property type="entry name" value="NAD(P)-binding Rossmann-fold domains"/>
    <property type="match status" value="1"/>
</dbReference>
<dbReference type="Gene3D" id="3.30.1050.10">
    <property type="entry name" value="SCP2 sterol-binding domain"/>
    <property type="match status" value="1"/>
</dbReference>
<feature type="domain" description="Carrier" evidence="5">
    <location>
        <begin position="1176"/>
        <end position="1250"/>
    </location>
</feature>
<dbReference type="PANTHER" id="PTHR43272">
    <property type="entry name" value="LONG-CHAIN-FATTY-ACID--COA LIGASE"/>
    <property type="match status" value="1"/>
</dbReference>
<proteinExistence type="predicted"/>
<dbReference type="InterPro" id="IPR000873">
    <property type="entry name" value="AMP-dep_synth/lig_dom"/>
</dbReference>
<dbReference type="PROSITE" id="PS00455">
    <property type="entry name" value="AMP_BINDING"/>
    <property type="match status" value="1"/>
</dbReference>
<gene>
    <name evidence="6" type="ORF">FRD01_00975</name>
</gene>
<evidence type="ECO:0000256" key="3">
    <source>
        <dbReference type="ARBA" id="ARBA00024484"/>
    </source>
</evidence>
<dbReference type="Gene3D" id="3.40.50.12780">
    <property type="entry name" value="N-terminal domain of ligase-like"/>
    <property type="match status" value="1"/>
</dbReference>
<dbReference type="InterPro" id="IPR036291">
    <property type="entry name" value="NAD(P)-bd_dom_sf"/>
</dbReference>
<dbReference type="InterPro" id="IPR006162">
    <property type="entry name" value="Ppantetheine_attach_site"/>
</dbReference>
<dbReference type="InterPro" id="IPR009081">
    <property type="entry name" value="PP-bd_ACP"/>
</dbReference>
<dbReference type="GO" id="GO:0004467">
    <property type="term" value="F:long-chain fatty acid-CoA ligase activity"/>
    <property type="evidence" value="ECO:0007669"/>
    <property type="project" value="UniProtKB-EC"/>
</dbReference>
<dbReference type="Pfam" id="PF01553">
    <property type="entry name" value="Acyltransferase"/>
    <property type="match status" value="1"/>
</dbReference>
<dbReference type="InterPro" id="IPR013120">
    <property type="entry name" value="FAR_NAD-bd"/>
</dbReference>